<sequence>MSHRGGRHRSRRGRHCACVPCRERRAAKPKAEHASMRPAPPRNDIATQVLWGLAGELRTLGQERRGNGGRWAS</sequence>
<name>A0A562IA44_MICOL</name>
<comment type="caution">
    <text evidence="1">The sequence shown here is derived from an EMBL/GenBank/DDBJ whole genome shotgun (WGS) entry which is preliminary data.</text>
</comment>
<proteinExistence type="predicted"/>
<organism evidence="1 2">
    <name type="scientific">Micromonospora olivasterospora</name>
    <dbReference type="NCBI Taxonomy" id="1880"/>
    <lineage>
        <taxon>Bacteria</taxon>
        <taxon>Bacillati</taxon>
        <taxon>Actinomycetota</taxon>
        <taxon>Actinomycetes</taxon>
        <taxon>Micromonosporales</taxon>
        <taxon>Micromonosporaceae</taxon>
        <taxon>Micromonospora</taxon>
    </lineage>
</organism>
<reference evidence="1 2" key="1">
    <citation type="submission" date="2019-07" db="EMBL/GenBank/DDBJ databases">
        <title>R&amp;d 2014.</title>
        <authorList>
            <person name="Klenk H.-P."/>
        </authorList>
    </citation>
    <scope>NUCLEOTIDE SEQUENCE [LARGE SCALE GENOMIC DNA]</scope>
    <source>
        <strain evidence="1 2">DSM 43868</strain>
    </source>
</reference>
<evidence type="ECO:0000313" key="2">
    <source>
        <dbReference type="Proteomes" id="UP000319825"/>
    </source>
</evidence>
<dbReference type="EMBL" id="VLKE01000001">
    <property type="protein sequence ID" value="TWH67585.1"/>
    <property type="molecule type" value="Genomic_DNA"/>
</dbReference>
<keyword evidence="2" id="KW-1185">Reference proteome</keyword>
<accession>A0A562IA44</accession>
<gene>
    <name evidence="1" type="ORF">JD77_02565</name>
</gene>
<dbReference type="AlphaFoldDB" id="A0A562IA44"/>
<protein>
    <submittedName>
        <fullName evidence="1">Uncharacterized protein</fullName>
    </submittedName>
</protein>
<dbReference type="Proteomes" id="UP000319825">
    <property type="component" value="Unassembled WGS sequence"/>
</dbReference>
<evidence type="ECO:0000313" key="1">
    <source>
        <dbReference type="EMBL" id="TWH67585.1"/>
    </source>
</evidence>